<organism evidence="4 5">
    <name type="scientific">Mycena metata</name>
    <dbReference type="NCBI Taxonomy" id="1033252"/>
    <lineage>
        <taxon>Eukaryota</taxon>
        <taxon>Fungi</taxon>
        <taxon>Dikarya</taxon>
        <taxon>Basidiomycota</taxon>
        <taxon>Agaricomycotina</taxon>
        <taxon>Agaricomycetes</taxon>
        <taxon>Agaricomycetidae</taxon>
        <taxon>Agaricales</taxon>
        <taxon>Marasmiineae</taxon>
        <taxon>Mycenaceae</taxon>
        <taxon>Mycena</taxon>
    </lineage>
</organism>
<protein>
    <recommendedName>
        <fullName evidence="6">Mid2 domain-containing protein</fullName>
    </recommendedName>
</protein>
<dbReference type="AlphaFoldDB" id="A0AAD7JV32"/>
<feature type="chain" id="PRO_5042108355" description="Mid2 domain-containing protein" evidence="3">
    <location>
        <begin position="17"/>
        <end position="358"/>
    </location>
</feature>
<keyword evidence="3" id="KW-0732">Signal</keyword>
<feature type="compositionally biased region" description="Polar residues" evidence="1">
    <location>
        <begin position="245"/>
        <end position="257"/>
    </location>
</feature>
<evidence type="ECO:0008006" key="6">
    <source>
        <dbReference type="Google" id="ProtNLM"/>
    </source>
</evidence>
<dbReference type="EMBL" id="JARKIB010000014">
    <property type="protein sequence ID" value="KAJ7772366.1"/>
    <property type="molecule type" value="Genomic_DNA"/>
</dbReference>
<gene>
    <name evidence="4" type="ORF">B0H16DRAFT_1685387</name>
</gene>
<evidence type="ECO:0000313" key="4">
    <source>
        <dbReference type="EMBL" id="KAJ7772366.1"/>
    </source>
</evidence>
<sequence>MWIPLLALLLSRLTRAAQNYTIDDASPLITYDAPSLERNHTAFDSRLLWDGTITYVVPAPDFSPTISIPFSGTAIYIFVAYPGIAQPAPSGFNASIDGAPAGNWAAAESALLYRHLVWHTAALPDAPHTLLMQINPGWELYFDYAVYMSNIAPPVEPLPSSSGSTRPSSSSTLSTPPALNVSEPIVLTVDGKASTVDIGSTLTMTQPAEISTTTAVSILISTLAQTSSGGVVSAPLTSLPLNATSSTVERTSQQVDGTSQSADTAAATSSQITTIIRMAGSPSALPMIGAFLGGVLFATLVIAACLILIRRRRLRSRKRRPWTLNAARLESDQRAGTPDGDPDEKPKFATDFEGWMGF</sequence>
<feature type="region of interest" description="Disordered" evidence="1">
    <location>
        <begin position="329"/>
        <end position="358"/>
    </location>
</feature>
<feature type="transmembrane region" description="Helical" evidence="2">
    <location>
        <begin position="284"/>
        <end position="309"/>
    </location>
</feature>
<keyword evidence="2" id="KW-0812">Transmembrane</keyword>
<feature type="region of interest" description="Disordered" evidence="1">
    <location>
        <begin position="157"/>
        <end position="177"/>
    </location>
</feature>
<evidence type="ECO:0000256" key="2">
    <source>
        <dbReference type="SAM" id="Phobius"/>
    </source>
</evidence>
<feature type="compositionally biased region" description="Low complexity" evidence="1">
    <location>
        <begin position="158"/>
        <end position="177"/>
    </location>
</feature>
<evidence type="ECO:0000256" key="3">
    <source>
        <dbReference type="SAM" id="SignalP"/>
    </source>
</evidence>
<proteinExistence type="predicted"/>
<keyword evidence="5" id="KW-1185">Reference proteome</keyword>
<evidence type="ECO:0000256" key="1">
    <source>
        <dbReference type="SAM" id="MobiDB-lite"/>
    </source>
</evidence>
<accession>A0AAD7JV32</accession>
<feature type="region of interest" description="Disordered" evidence="1">
    <location>
        <begin position="245"/>
        <end position="264"/>
    </location>
</feature>
<reference evidence="4" key="1">
    <citation type="submission" date="2023-03" db="EMBL/GenBank/DDBJ databases">
        <title>Massive genome expansion in bonnet fungi (Mycena s.s.) driven by repeated elements and novel gene families across ecological guilds.</title>
        <authorList>
            <consortium name="Lawrence Berkeley National Laboratory"/>
            <person name="Harder C.B."/>
            <person name="Miyauchi S."/>
            <person name="Viragh M."/>
            <person name="Kuo A."/>
            <person name="Thoen E."/>
            <person name="Andreopoulos B."/>
            <person name="Lu D."/>
            <person name="Skrede I."/>
            <person name="Drula E."/>
            <person name="Henrissat B."/>
            <person name="Morin E."/>
            <person name="Kohler A."/>
            <person name="Barry K."/>
            <person name="LaButti K."/>
            <person name="Morin E."/>
            <person name="Salamov A."/>
            <person name="Lipzen A."/>
            <person name="Mereny Z."/>
            <person name="Hegedus B."/>
            <person name="Baldrian P."/>
            <person name="Stursova M."/>
            <person name="Weitz H."/>
            <person name="Taylor A."/>
            <person name="Grigoriev I.V."/>
            <person name="Nagy L.G."/>
            <person name="Martin F."/>
            <person name="Kauserud H."/>
        </authorList>
    </citation>
    <scope>NUCLEOTIDE SEQUENCE</scope>
    <source>
        <strain evidence="4">CBHHK182m</strain>
    </source>
</reference>
<dbReference type="Proteomes" id="UP001215598">
    <property type="component" value="Unassembled WGS sequence"/>
</dbReference>
<feature type="signal peptide" evidence="3">
    <location>
        <begin position="1"/>
        <end position="16"/>
    </location>
</feature>
<comment type="caution">
    <text evidence="4">The sequence shown here is derived from an EMBL/GenBank/DDBJ whole genome shotgun (WGS) entry which is preliminary data.</text>
</comment>
<evidence type="ECO:0000313" key="5">
    <source>
        <dbReference type="Proteomes" id="UP001215598"/>
    </source>
</evidence>
<keyword evidence="2" id="KW-1133">Transmembrane helix</keyword>
<name>A0AAD7JV32_9AGAR</name>
<keyword evidence="2" id="KW-0472">Membrane</keyword>